<protein>
    <submittedName>
        <fullName evidence="1">Uncharacterized protein</fullName>
    </submittedName>
</protein>
<dbReference type="AlphaFoldDB" id="A0A081A6B2"/>
<organism evidence="1 2">
    <name type="scientific">Phytophthora nicotianae P1976</name>
    <dbReference type="NCBI Taxonomy" id="1317066"/>
    <lineage>
        <taxon>Eukaryota</taxon>
        <taxon>Sar</taxon>
        <taxon>Stramenopiles</taxon>
        <taxon>Oomycota</taxon>
        <taxon>Peronosporomycetes</taxon>
        <taxon>Peronosporales</taxon>
        <taxon>Peronosporaceae</taxon>
        <taxon>Phytophthora</taxon>
    </lineage>
</organism>
<reference evidence="1 2" key="1">
    <citation type="submission" date="2013-11" db="EMBL/GenBank/DDBJ databases">
        <title>The Genome Sequence of Phytophthora parasitica P1976.</title>
        <authorList>
            <consortium name="The Broad Institute Genomics Platform"/>
            <person name="Russ C."/>
            <person name="Tyler B."/>
            <person name="Panabieres F."/>
            <person name="Shan W."/>
            <person name="Tripathy S."/>
            <person name="Grunwald N."/>
            <person name="Machado M."/>
            <person name="Johnson C.S."/>
            <person name="Walker B."/>
            <person name="Young S."/>
            <person name="Zeng Q."/>
            <person name="Gargeya S."/>
            <person name="Fitzgerald M."/>
            <person name="Haas B."/>
            <person name="Abouelleil A."/>
            <person name="Allen A.W."/>
            <person name="Alvarado L."/>
            <person name="Arachchi H.M."/>
            <person name="Berlin A.M."/>
            <person name="Chapman S.B."/>
            <person name="Gainer-Dewar J."/>
            <person name="Goldberg J."/>
            <person name="Griggs A."/>
            <person name="Gujja S."/>
            <person name="Hansen M."/>
            <person name="Howarth C."/>
            <person name="Imamovic A."/>
            <person name="Ireland A."/>
            <person name="Larimer J."/>
            <person name="McCowan C."/>
            <person name="Murphy C."/>
            <person name="Pearson M."/>
            <person name="Poon T.W."/>
            <person name="Priest M."/>
            <person name="Roberts A."/>
            <person name="Saif S."/>
            <person name="Shea T."/>
            <person name="Sisk P."/>
            <person name="Sykes S."/>
            <person name="Wortman J."/>
            <person name="Nusbaum C."/>
            <person name="Birren B."/>
        </authorList>
    </citation>
    <scope>NUCLEOTIDE SEQUENCE [LARGE SCALE GENOMIC DNA]</scope>
    <source>
        <strain evidence="1 2">P1976</strain>
    </source>
</reference>
<evidence type="ECO:0000313" key="2">
    <source>
        <dbReference type="Proteomes" id="UP000028582"/>
    </source>
</evidence>
<gene>
    <name evidence="1" type="ORF">F444_09850</name>
</gene>
<evidence type="ECO:0000313" key="1">
    <source>
        <dbReference type="EMBL" id="ETO74423.1"/>
    </source>
</evidence>
<sequence length="69" mass="8071">MALPDLLPMEYEYTQSEIYELTSRSFGYFHVRYSYENPHVTIITASFQAKVRLKNTKKTNGGVNQSRLH</sequence>
<comment type="caution">
    <text evidence="1">The sequence shown here is derived from an EMBL/GenBank/DDBJ whole genome shotgun (WGS) entry which is preliminary data.</text>
</comment>
<dbReference type="Proteomes" id="UP000028582">
    <property type="component" value="Unassembled WGS sequence"/>
</dbReference>
<dbReference type="EMBL" id="ANJA01001800">
    <property type="protein sequence ID" value="ETO74423.1"/>
    <property type="molecule type" value="Genomic_DNA"/>
</dbReference>
<name>A0A081A6B2_PHYNI</name>
<accession>A0A081A6B2</accession>
<proteinExistence type="predicted"/>